<sequence length="295" mass="32722">MSKNARSPRLRWFALGALVVFGLYHWSGSTSSPSSLLAALEPPNIAPFPQEAWEHAKDPETNVEVLGVGRHSATIIFIHGLGGNAEIILPLVGRLRPKLWQVAWVLPNSPHLPFTGAQGEVMPAWFDMDELVLPSGAPMPKREDEKRMRAAVDRIHGLIQKEIDRGIDSDRIVLAGFSQGCATTLLSGLSWKDSKLGGLMCLSGWLPMAYDIKKQGSSEKHPMQSAGANELPVFWGHGTADGVIQYQWAEESIGHLTKMGFKDVQFHTYPDLVHWVADEEEDDMLEWFKKILPPT</sequence>
<evidence type="ECO:0000256" key="5">
    <source>
        <dbReference type="ARBA" id="ARBA00022801"/>
    </source>
</evidence>
<evidence type="ECO:0000256" key="3">
    <source>
        <dbReference type="ARBA" id="ARBA00014923"/>
    </source>
</evidence>
<evidence type="ECO:0000256" key="1">
    <source>
        <dbReference type="ARBA" id="ARBA00006499"/>
    </source>
</evidence>
<protein>
    <recommendedName>
        <fullName evidence="3">Acyl-protein thioesterase 1</fullName>
        <ecNumber evidence="2">3.1.2.22</ecNumber>
    </recommendedName>
    <alternativeName>
        <fullName evidence="8">Palmitoyl-protein hydrolase</fullName>
    </alternativeName>
</protein>
<comment type="catalytic activity">
    <reaction evidence="9">
        <text>S-hexadecanoyl-L-cysteinyl-[protein] + H2O = L-cysteinyl-[protein] + hexadecanoate + H(+)</text>
        <dbReference type="Rhea" id="RHEA:19233"/>
        <dbReference type="Rhea" id="RHEA-COMP:10131"/>
        <dbReference type="Rhea" id="RHEA-COMP:11032"/>
        <dbReference type="ChEBI" id="CHEBI:7896"/>
        <dbReference type="ChEBI" id="CHEBI:15377"/>
        <dbReference type="ChEBI" id="CHEBI:15378"/>
        <dbReference type="ChEBI" id="CHEBI:29950"/>
        <dbReference type="ChEBI" id="CHEBI:74151"/>
        <dbReference type="EC" id="3.1.2.22"/>
    </reaction>
</comment>
<keyword evidence="6" id="KW-0443">Lipid metabolism</keyword>
<evidence type="ECO:0000313" key="11">
    <source>
        <dbReference type="EMBL" id="TNY22765.1"/>
    </source>
</evidence>
<evidence type="ECO:0000259" key="10">
    <source>
        <dbReference type="Pfam" id="PF02230"/>
    </source>
</evidence>
<accession>A0A5C5G1F6</accession>
<dbReference type="Pfam" id="PF02230">
    <property type="entry name" value="Abhydrolase_2"/>
    <property type="match status" value="1"/>
</dbReference>
<dbReference type="GO" id="GO:0005737">
    <property type="term" value="C:cytoplasm"/>
    <property type="evidence" value="ECO:0007669"/>
    <property type="project" value="TreeGrafter"/>
</dbReference>
<dbReference type="PANTHER" id="PTHR10655:SF17">
    <property type="entry name" value="LYSOPHOSPHOLIPASE-LIKE PROTEIN 1"/>
    <property type="match status" value="1"/>
</dbReference>
<evidence type="ECO:0000256" key="7">
    <source>
        <dbReference type="ARBA" id="ARBA00029392"/>
    </source>
</evidence>
<dbReference type="GO" id="GO:0006631">
    <property type="term" value="P:fatty acid metabolic process"/>
    <property type="evidence" value="ECO:0007669"/>
    <property type="project" value="UniProtKB-KW"/>
</dbReference>
<dbReference type="OrthoDB" id="2418081at2759"/>
<evidence type="ECO:0000313" key="12">
    <source>
        <dbReference type="Proteomes" id="UP000311382"/>
    </source>
</evidence>
<dbReference type="EC" id="3.1.2.22" evidence="2"/>
<organism evidence="11 12">
    <name type="scientific">Rhodotorula diobovata</name>
    <dbReference type="NCBI Taxonomy" id="5288"/>
    <lineage>
        <taxon>Eukaryota</taxon>
        <taxon>Fungi</taxon>
        <taxon>Dikarya</taxon>
        <taxon>Basidiomycota</taxon>
        <taxon>Pucciniomycotina</taxon>
        <taxon>Microbotryomycetes</taxon>
        <taxon>Sporidiobolales</taxon>
        <taxon>Sporidiobolaceae</taxon>
        <taxon>Rhodotorula</taxon>
    </lineage>
</organism>
<evidence type="ECO:0000256" key="6">
    <source>
        <dbReference type="ARBA" id="ARBA00022832"/>
    </source>
</evidence>
<proteinExistence type="inferred from homology"/>
<dbReference type="InterPro" id="IPR050565">
    <property type="entry name" value="LYPA1-2/EST-like"/>
</dbReference>
<evidence type="ECO:0000256" key="8">
    <source>
        <dbReference type="ARBA" id="ARBA00031195"/>
    </source>
</evidence>
<dbReference type="InterPro" id="IPR003140">
    <property type="entry name" value="PLipase/COase/thioEstase"/>
</dbReference>
<reference evidence="11 12" key="1">
    <citation type="submission" date="2019-03" db="EMBL/GenBank/DDBJ databases">
        <title>Rhodosporidium diobovatum UCD-FST 08-225 genome sequencing, assembly, and annotation.</title>
        <authorList>
            <person name="Fakankun I.U."/>
            <person name="Fristensky B."/>
            <person name="Levin D.B."/>
        </authorList>
    </citation>
    <scope>NUCLEOTIDE SEQUENCE [LARGE SCALE GENOMIC DNA]</scope>
    <source>
        <strain evidence="11 12">UCD-FST 08-225</strain>
    </source>
</reference>
<dbReference type="Proteomes" id="UP000311382">
    <property type="component" value="Unassembled WGS sequence"/>
</dbReference>
<dbReference type="SUPFAM" id="SSF53474">
    <property type="entry name" value="alpha/beta-Hydrolases"/>
    <property type="match status" value="1"/>
</dbReference>
<feature type="domain" description="Phospholipase/carboxylesterase/thioesterase" evidence="10">
    <location>
        <begin position="70"/>
        <end position="290"/>
    </location>
</feature>
<keyword evidence="6" id="KW-0276">Fatty acid metabolism</keyword>
<gene>
    <name evidence="11" type="ORF">DMC30DRAFT_391283</name>
</gene>
<keyword evidence="5" id="KW-0378">Hydrolase</keyword>
<comment type="caution">
    <text evidence="11">The sequence shown here is derived from an EMBL/GenBank/DDBJ whole genome shotgun (WGS) entry which is preliminary data.</text>
</comment>
<dbReference type="AlphaFoldDB" id="A0A5C5G1F6"/>
<dbReference type="GO" id="GO:0008474">
    <property type="term" value="F:palmitoyl-(protein) hydrolase activity"/>
    <property type="evidence" value="ECO:0007669"/>
    <property type="project" value="UniProtKB-EC"/>
</dbReference>
<keyword evidence="4" id="KW-0719">Serine esterase</keyword>
<dbReference type="EMBL" id="SOZI01000020">
    <property type="protein sequence ID" value="TNY22765.1"/>
    <property type="molecule type" value="Genomic_DNA"/>
</dbReference>
<dbReference type="Gene3D" id="3.40.50.1820">
    <property type="entry name" value="alpha/beta hydrolase"/>
    <property type="match status" value="1"/>
</dbReference>
<evidence type="ECO:0000256" key="2">
    <source>
        <dbReference type="ARBA" id="ARBA00012423"/>
    </source>
</evidence>
<dbReference type="GO" id="GO:0052689">
    <property type="term" value="F:carboxylic ester hydrolase activity"/>
    <property type="evidence" value="ECO:0007669"/>
    <property type="project" value="UniProtKB-KW"/>
</dbReference>
<comment type="similarity">
    <text evidence="1">Belongs to the AB hydrolase superfamily. AB hydrolase 2 family.</text>
</comment>
<evidence type="ECO:0000256" key="9">
    <source>
        <dbReference type="ARBA" id="ARBA00047337"/>
    </source>
</evidence>
<dbReference type="STRING" id="5288.A0A5C5G1F6"/>
<dbReference type="InterPro" id="IPR029058">
    <property type="entry name" value="AB_hydrolase_fold"/>
</dbReference>
<comment type="function">
    <text evidence="7">Hydrolyzes fatty acids from S-acylated cysteine residues in proteins with a strong preference for palmitoylated G-alpha proteins over other acyl substrates. Mediates the deacylation of G-alpha proteins such as GPA1 in vivo, but has weak or no activity toward palmitoylated Ras proteins. Has weak lysophospholipase activity in vitro; however such activity may not exist in vivo.</text>
</comment>
<keyword evidence="12" id="KW-1185">Reference proteome</keyword>
<evidence type="ECO:0000256" key="4">
    <source>
        <dbReference type="ARBA" id="ARBA00022487"/>
    </source>
</evidence>
<dbReference type="PANTHER" id="PTHR10655">
    <property type="entry name" value="LYSOPHOSPHOLIPASE-RELATED"/>
    <property type="match status" value="1"/>
</dbReference>
<name>A0A5C5G1F6_9BASI</name>